<evidence type="ECO:0000256" key="2">
    <source>
        <dbReference type="SAM" id="SignalP"/>
    </source>
</evidence>
<evidence type="ECO:0000313" key="5">
    <source>
        <dbReference type="Proteomes" id="UP000588806"/>
    </source>
</evidence>
<dbReference type="Pfam" id="PF13505">
    <property type="entry name" value="OMP_b-brl"/>
    <property type="match status" value="1"/>
</dbReference>
<accession>A0A7Y3XAD6</accession>
<name>A0A7Y3XAD6_9GAMM</name>
<reference evidence="4 5" key="1">
    <citation type="submission" date="2020-05" db="EMBL/GenBank/DDBJ databases">
        <authorList>
            <person name="Ruan W."/>
            <person name="Jeon C.O."/>
            <person name="Chun B.H."/>
        </authorList>
    </citation>
    <scope>NUCLEOTIDE SEQUENCE [LARGE SCALE GENOMIC DNA]</scope>
    <source>
        <strain evidence="4 5">TBZ9</strain>
    </source>
</reference>
<feature type="signal peptide" evidence="2">
    <location>
        <begin position="1"/>
        <end position="23"/>
    </location>
</feature>
<protein>
    <recommendedName>
        <fullName evidence="3">Outer membrane protein beta-barrel domain-containing protein</fullName>
    </recommendedName>
</protein>
<gene>
    <name evidence="4" type="ORF">HLB35_04330</name>
</gene>
<dbReference type="InterPro" id="IPR011250">
    <property type="entry name" value="OMP/PagP_B-barrel"/>
</dbReference>
<keyword evidence="1 2" id="KW-0732">Signal</keyword>
<comment type="caution">
    <text evidence="4">The sequence shown here is derived from an EMBL/GenBank/DDBJ whole genome shotgun (WGS) entry which is preliminary data.</text>
</comment>
<organism evidence="4 5">
    <name type="scientific">Vreelandella azerica</name>
    <dbReference type="NCBI Taxonomy" id="2732867"/>
    <lineage>
        <taxon>Bacteria</taxon>
        <taxon>Pseudomonadati</taxon>
        <taxon>Pseudomonadota</taxon>
        <taxon>Gammaproteobacteria</taxon>
        <taxon>Oceanospirillales</taxon>
        <taxon>Halomonadaceae</taxon>
        <taxon>Vreelandella</taxon>
    </lineage>
</organism>
<dbReference type="RefSeq" id="WP_171701664.1">
    <property type="nucleotide sequence ID" value="NZ_JABFHI010000002.1"/>
</dbReference>
<sequence>MRNSFKIASLSVVSSLFSLSIQAQETNFSYTQLSVSAVHTEYDDDIYLVSGPKSYDVYSDIGGAKVSGSYQFSNNVIIGANGSYQENSGSVTELNLSQSLWFVGYAFPVADSIDFTFSGGLAYAEAEICQYRLGCYSVDENGINISGGVRAWASSWLELNAGVSHTDFDDFDSQTAINVGAAGWFNESSSIFVDLGFEDDTSSAALGYRYSF</sequence>
<evidence type="ECO:0000256" key="1">
    <source>
        <dbReference type="ARBA" id="ARBA00022729"/>
    </source>
</evidence>
<reference evidence="4 5" key="2">
    <citation type="submission" date="2020-06" db="EMBL/GenBank/DDBJ databases">
        <title>Halomonas songnenensis sp. nov., a moderately halophilic bacterium isolated from saline and alkaline soils.</title>
        <authorList>
            <person name="Jiang J."/>
            <person name="Pan Y."/>
        </authorList>
    </citation>
    <scope>NUCLEOTIDE SEQUENCE [LARGE SCALE GENOMIC DNA]</scope>
    <source>
        <strain evidence="4 5">TBZ9</strain>
    </source>
</reference>
<feature type="chain" id="PRO_5030854532" description="Outer membrane protein beta-barrel domain-containing protein" evidence="2">
    <location>
        <begin position="24"/>
        <end position="212"/>
    </location>
</feature>
<evidence type="ECO:0000259" key="3">
    <source>
        <dbReference type="Pfam" id="PF13505"/>
    </source>
</evidence>
<dbReference type="EMBL" id="JABFHI010000002">
    <property type="protein sequence ID" value="NOG31186.1"/>
    <property type="molecule type" value="Genomic_DNA"/>
</dbReference>
<dbReference type="AlphaFoldDB" id="A0A7Y3XAD6"/>
<dbReference type="InterPro" id="IPR027385">
    <property type="entry name" value="Beta-barrel_OMP"/>
</dbReference>
<evidence type="ECO:0000313" key="4">
    <source>
        <dbReference type="EMBL" id="NOG31186.1"/>
    </source>
</evidence>
<dbReference type="Proteomes" id="UP000588806">
    <property type="component" value="Unassembled WGS sequence"/>
</dbReference>
<proteinExistence type="predicted"/>
<dbReference type="SUPFAM" id="SSF56925">
    <property type="entry name" value="OMPA-like"/>
    <property type="match status" value="1"/>
</dbReference>
<keyword evidence="5" id="KW-1185">Reference proteome</keyword>
<feature type="domain" description="Outer membrane protein beta-barrel" evidence="3">
    <location>
        <begin position="12"/>
        <end position="182"/>
    </location>
</feature>